<feature type="domain" description="PPIase FKBP-type" evidence="11">
    <location>
        <begin position="6"/>
        <end position="80"/>
    </location>
</feature>
<dbReference type="PANTHER" id="PTHR47861">
    <property type="entry name" value="FKBP-TYPE PEPTIDYL-PROLYL CIS-TRANS ISOMERASE SLYD"/>
    <property type="match status" value="1"/>
</dbReference>
<dbReference type="PANTHER" id="PTHR47861:SF3">
    <property type="entry name" value="FKBP-TYPE PEPTIDYL-PROLYL CIS-TRANS ISOMERASE SLYD"/>
    <property type="match status" value="1"/>
</dbReference>
<evidence type="ECO:0000256" key="3">
    <source>
        <dbReference type="ARBA" id="ARBA00006577"/>
    </source>
</evidence>
<evidence type="ECO:0000256" key="10">
    <source>
        <dbReference type="RuleBase" id="RU003915"/>
    </source>
</evidence>
<keyword evidence="4" id="KW-0963">Cytoplasm</keyword>
<keyword evidence="6" id="KW-0143">Chaperone</keyword>
<organism evidence="12 13">
    <name type="scientific">Congregibacter variabilis</name>
    <dbReference type="NCBI Taxonomy" id="3081200"/>
    <lineage>
        <taxon>Bacteria</taxon>
        <taxon>Pseudomonadati</taxon>
        <taxon>Pseudomonadota</taxon>
        <taxon>Gammaproteobacteria</taxon>
        <taxon>Cellvibrionales</taxon>
        <taxon>Halieaceae</taxon>
        <taxon>Congregibacter</taxon>
    </lineage>
</organism>
<comment type="similarity">
    <text evidence="3 10">Belongs to the FKBP-type PPIase family.</text>
</comment>
<proteinExistence type="inferred from homology"/>
<comment type="subcellular location">
    <subcellularLocation>
        <location evidence="2">Cytoplasm</location>
    </subcellularLocation>
</comment>
<accession>A0ABZ0I656</accession>
<evidence type="ECO:0000256" key="1">
    <source>
        <dbReference type="ARBA" id="ARBA00000971"/>
    </source>
</evidence>
<dbReference type="InterPro" id="IPR001179">
    <property type="entry name" value="PPIase_FKBP_dom"/>
</dbReference>
<reference evidence="12 13" key="1">
    <citation type="submission" date="2023-10" db="EMBL/GenBank/DDBJ databases">
        <title>Two novel species belonging to the OM43/NOR5 clade.</title>
        <authorList>
            <person name="Park M."/>
        </authorList>
    </citation>
    <scope>NUCLEOTIDE SEQUENCE [LARGE SCALE GENOMIC DNA]</scope>
    <source>
        <strain evidence="12 13">IMCC43200</strain>
    </source>
</reference>
<evidence type="ECO:0000256" key="5">
    <source>
        <dbReference type="ARBA" id="ARBA00023110"/>
    </source>
</evidence>
<dbReference type="InterPro" id="IPR046357">
    <property type="entry name" value="PPIase_dom_sf"/>
</dbReference>
<keyword evidence="7 9" id="KW-0413">Isomerase</keyword>
<evidence type="ECO:0000256" key="6">
    <source>
        <dbReference type="ARBA" id="ARBA00023186"/>
    </source>
</evidence>
<evidence type="ECO:0000256" key="8">
    <source>
        <dbReference type="ARBA" id="ARBA00037071"/>
    </source>
</evidence>
<dbReference type="GO" id="GO:0016853">
    <property type="term" value="F:isomerase activity"/>
    <property type="evidence" value="ECO:0007669"/>
    <property type="project" value="UniProtKB-KW"/>
</dbReference>
<dbReference type="SUPFAM" id="SSF54534">
    <property type="entry name" value="FKBP-like"/>
    <property type="match status" value="1"/>
</dbReference>
<keyword evidence="5 9" id="KW-0697">Rotamase</keyword>
<evidence type="ECO:0000256" key="7">
    <source>
        <dbReference type="ARBA" id="ARBA00023235"/>
    </source>
</evidence>
<dbReference type="Proteomes" id="UP001626537">
    <property type="component" value="Chromosome"/>
</dbReference>
<evidence type="ECO:0000256" key="4">
    <source>
        <dbReference type="ARBA" id="ARBA00022490"/>
    </source>
</evidence>
<name>A0ABZ0I656_9GAMM</name>
<protein>
    <recommendedName>
        <fullName evidence="10">Peptidyl-prolyl cis-trans isomerase</fullName>
        <ecNumber evidence="10">5.2.1.8</ecNumber>
    </recommendedName>
</protein>
<evidence type="ECO:0000313" key="12">
    <source>
        <dbReference type="EMBL" id="WOJ94506.1"/>
    </source>
</evidence>
<dbReference type="RefSeq" id="WP_407349142.1">
    <property type="nucleotide sequence ID" value="NZ_CP136864.1"/>
</dbReference>
<evidence type="ECO:0000256" key="9">
    <source>
        <dbReference type="PROSITE-ProRule" id="PRU00277"/>
    </source>
</evidence>
<gene>
    <name evidence="12" type="ORF">R0135_04915</name>
</gene>
<keyword evidence="13" id="KW-1185">Reference proteome</keyword>
<dbReference type="Gene3D" id="3.10.50.40">
    <property type="match status" value="1"/>
</dbReference>
<dbReference type="Pfam" id="PF00254">
    <property type="entry name" value="FKBP_C"/>
    <property type="match status" value="1"/>
</dbReference>
<evidence type="ECO:0000313" key="13">
    <source>
        <dbReference type="Proteomes" id="UP001626537"/>
    </source>
</evidence>
<evidence type="ECO:0000256" key="2">
    <source>
        <dbReference type="ARBA" id="ARBA00004496"/>
    </source>
</evidence>
<dbReference type="EMBL" id="CP136864">
    <property type="protein sequence ID" value="WOJ94506.1"/>
    <property type="molecule type" value="Genomic_DNA"/>
</dbReference>
<comment type="function">
    <text evidence="8">Also involved in hydrogenase metallocenter assembly, probably by participating in the nickel insertion step. This function in hydrogenase biosynthesis requires chaperone activity and the presence of the metal-binding domain, but not PPIase activity.</text>
</comment>
<dbReference type="PROSITE" id="PS50059">
    <property type="entry name" value="FKBP_PPIASE"/>
    <property type="match status" value="1"/>
</dbReference>
<sequence length="160" mass="17576">MIIERDTVVTFHYTLLSAENEQLETSQGGEPSVYLHGANNIMPGLERSMAGKTEGDVFTVSLEAADAYGERDPQRQQRIPVKHLIHKGRLRPGMVVQVSTEQGQRPATVIKVGKFSADLDTNHPLAGQNLVFDIEIIGVREASSEEVAHRHVHGPGGHQH</sequence>
<comment type="catalytic activity">
    <reaction evidence="1 9 10">
        <text>[protein]-peptidylproline (omega=180) = [protein]-peptidylproline (omega=0)</text>
        <dbReference type="Rhea" id="RHEA:16237"/>
        <dbReference type="Rhea" id="RHEA-COMP:10747"/>
        <dbReference type="Rhea" id="RHEA-COMP:10748"/>
        <dbReference type="ChEBI" id="CHEBI:83833"/>
        <dbReference type="ChEBI" id="CHEBI:83834"/>
        <dbReference type="EC" id="5.2.1.8"/>
    </reaction>
</comment>
<evidence type="ECO:0000259" key="11">
    <source>
        <dbReference type="PROSITE" id="PS50059"/>
    </source>
</evidence>
<dbReference type="EC" id="5.2.1.8" evidence="10"/>